<feature type="transmembrane region" description="Helical" evidence="1">
    <location>
        <begin position="7"/>
        <end position="25"/>
    </location>
</feature>
<dbReference type="RefSeq" id="WP_141648048.1">
    <property type="nucleotide sequence ID" value="NZ_VIFM01000275.1"/>
</dbReference>
<evidence type="ECO:0000256" key="1">
    <source>
        <dbReference type="SAM" id="Phobius"/>
    </source>
</evidence>
<gene>
    <name evidence="2" type="ORF">FJV41_40885</name>
</gene>
<evidence type="ECO:0000313" key="2">
    <source>
        <dbReference type="EMBL" id="TQF10168.1"/>
    </source>
</evidence>
<dbReference type="Proteomes" id="UP000315369">
    <property type="component" value="Unassembled WGS sequence"/>
</dbReference>
<keyword evidence="3" id="KW-1185">Reference proteome</keyword>
<comment type="caution">
    <text evidence="2">The sequence shown here is derived from an EMBL/GenBank/DDBJ whole genome shotgun (WGS) entry which is preliminary data.</text>
</comment>
<evidence type="ECO:0000313" key="3">
    <source>
        <dbReference type="Proteomes" id="UP000315369"/>
    </source>
</evidence>
<reference evidence="2 3" key="1">
    <citation type="submission" date="2019-06" db="EMBL/GenBank/DDBJ databases">
        <authorList>
            <person name="Livingstone P."/>
            <person name="Whitworth D."/>
        </authorList>
    </citation>
    <scope>NUCLEOTIDE SEQUENCE [LARGE SCALE GENOMIC DNA]</scope>
    <source>
        <strain evidence="2 3">AM401</strain>
    </source>
</reference>
<dbReference type="AlphaFoldDB" id="A0A540WMC2"/>
<keyword evidence="1" id="KW-0812">Transmembrane</keyword>
<protein>
    <submittedName>
        <fullName evidence="2">Uncharacterized protein</fullName>
    </submittedName>
</protein>
<dbReference type="EMBL" id="VIFM01000275">
    <property type="protein sequence ID" value="TQF10168.1"/>
    <property type="molecule type" value="Genomic_DNA"/>
</dbReference>
<keyword evidence="1" id="KW-1133">Transmembrane helix</keyword>
<organism evidence="2 3">
    <name type="scientific">Myxococcus llanfairpwllgwyngyllgogerychwyrndrobwllllantysiliogogogochensis</name>
    <dbReference type="NCBI Taxonomy" id="2590453"/>
    <lineage>
        <taxon>Bacteria</taxon>
        <taxon>Pseudomonadati</taxon>
        <taxon>Myxococcota</taxon>
        <taxon>Myxococcia</taxon>
        <taxon>Myxococcales</taxon>
        <taxon>Cystobacterineae</taxon>
        <taxon>Myxococcaceae</taxon>
        <taxon>Myxococcus</taxon>
    </lineage>
</organism>
<name>A0A540WMC2_9BACT</name>
<proteinExistence type="predicted"/>
<sequence>MGNIVQWFIRGVCAAAGALAIYLPMSPMQRGADTAAQVCESVGVQAYPRDSNGEVVPRPDEAATRSVGLMRQGSGWVPVTLPAKAASSTVEDVGPSDARGAQ</sequence>
<keyword evidence="1" id="KW-0472">Membrane</keyword>
<accession>A0A540WMC2</accession>